<dbReference type="GO" id="GO:0006633">
    <property type="term" value="P:fatty acid biosynthetic process"/>
    <property type="evidence" value="ECO:0007669"/>
    <property type="project" value="UniProtKB-KW"/>
</dbReference>
<evidence type="ECO:0000256" key="10">
    <source>
        <dbReference type="ARBA" id="ARBA00023160"/>
    </source>
</evidence>
<dbReference type="Gene3D" id="3.40.50.720">
    <property type="entry name" value="NAD(P)-binding Rossmann-like Domain"/>
    <property type="match status" value="1"/>
</dbReference>
<evidence type="ECO:0000256" key="13">
    <source>
        <dbReference type="ARBA" id="ARBA00038849"/>
    </source>
</evidence>
<dbReference type="GO" id="GO:0019166">
    <property type="term" value="F:trans-2-enoyl-CoA reductase (NADPH) activity"/>
    <property type="evidence" value="ECO:0007669"/>
    <property type="project" value="UniProtKB-EC"/>
</dbReference>
<dbReference type="FunFam" id="3.40.50.720:FF:000335">
    <property type="entry name" value="Peroxisomal trans-2-enoyl-CoA reductase"/>
    <property type="match status" value="1"/>
</dbReference>
<keyword evidence="22" id="KW-1185">Reference proteome</keyword>
<evidence type="ECO:0000256" key="4">
    <source>
        <dbReference type="ARBA" id="ARBA00022553"/>
    </source>
</evidence>
<evidence type="ECO:0000256" key="8">
    <source>
        <dbReference type="ARBA" id="ARBA00023098"/>
    </source>
</evidence>
<evidence type="ECO:0000256" key="1">
    <source>
        <dbReference type="ARBA" id="ARBA00004275"/>
    </source>
</evidence>
<evidence type="ECO:0000256" key="7">
    <source>
        <dbReference type="ARBA" id="ARBA00023002"/>
    </source>
</evidence>
<organism evidence="21 22">
    <name type="scientific">Sinanodonta woodiana</name>
    <name type="common">Chinese pond mussel</name>
    <name type="synonym">Anodonta woodiana</name>
    <dbReference type="NCBI Taxonomy" id="1069815"/>
    <lineage>
        <taxon>Eukaryota</taxon>
        <taxon>Metazoa</taxon>
        <taxon>Spiralia</taxon>
        <taxon>Lophotrochozoa</taxon>
        <taxon>Mollusca</taxon>
        <taxon>Bivalvia</taxon>
        <taxon>Autobranchia</taxon>
        <taxon>Heteroconchia</taxon>
        <taxon>Palaeoheterodonta</taxon>
        <taxon>Unionida</taxon>
        <taxon>Unionoidea</taxon>
        <taxon>Unionidae</taxon>
        <taxon>Unioninae</taxon>
        <taxon>Sinanodonta</taxon>
    </lineage>
</organism>
<comment type="catalytic activity">
    <reaction evidence="15">
        <text>(2E)-dodecenoyl-CoA + NADPH + H(+) = dodecanoyl-CoA + NADP(+)</text>
        <dbReference type="Rhea" id="RHEA:44964"/>
        <dbReference type="ChEBI" id="CHEBI:15378"/>
        <dbReference type="ChEBI" id="CHEBI:57330"/>
        <dbReference type="ChEBI" id="CHEBI:57375"/>
        <dbReference type="ChEBI" id="CHEBI:57783"/>
        <dbReference type="ChEBI" id="CHEBI:58349"/>
    </reaction>
    <physiologicalReaction direction="left-to-right" evidence="15">
        <dbReference type="Rhea" id="RHEA:44965"/>
    </physiologicalReaction>
</comment>
<comment type="pathway">
    <text evidence="2">Lipid metabolism.</text>
</comment>
<sequence>MVKMAAPISPKVASVFRPALFKGRVAIVTGGGTGIGKAITQELLHLGCKVMIASRNEERLKAAAKLMQDQLESNTSAELAHMQCNIRKEEQVKDLISSTLSRFGKLDFLVNNGGGQFPSPASGISLKGWHAVIETNLTGTFLCCREAFTQYMADHGGVIVNIIADMWKGFPGMSHTGAARAGVDNLTKSLAIEWAHHGVRINSVAPGSSIYSETAAANYGDASIFEATVPLVPAKRLGTVEEISASVCFLLSPAASFISGETLRVDAGASLYSTRWTIPDHNKIPAYKWSTDVDEDDMESDSPRTPSKL</sequence>
<reference evidence="21 22" key="1">
    <citation type="submission" date="2024-11" db="EMBL/GenBank/DDBJ databases">
        <title>Chromosome-level genome assembly of the freshwater bivalve Anodonta woodiana.</title>
        <authorList>
            <person name="Chen X."/>
        </authorList>
    </citation>
    <scope>NUCLEOTIDE SEQUENCE [LARGE SCALE GENOMIC DNA]</scope>
    <source>
        <strain evidence="21">MN2024</strain>
        <tissue evidence="21">Gills</tissue>
    </source>
</reference>
<dbReference type="EMBL" id="JBJQND010000018">
    <property type="protein sequence ID" value="KAL3837390.1"/>
    <property type="molecule type" value="Genomic_DNA"/>
</dbReference>
<dbReference type="EC" id="1.3.1.38" evidence="13"/>
<gene>
    <name evidence="21" type="ORF">ACJMK2_022752</name>
</gene>
<keyword evidence="3" id="KW-0444">Lipid biosynthesis</keyword>
<keyword evidence="6" id="KW-0521">NADP</keyword>
<evidence type="ECO:0000256" key="3">
    <source>
        <dbReference type="ARBA" id="ARBA00022516"/>
    </source>
</evidence>
<evidence type="ECO:0000256" key="19">
    <source>
        <dbReference type="ARBA" id="ARBA00049386"/>
    </source>
</evidence>
<evidence type="ECO:0000256" key="20">
    <source>
        <dbReference type="ARBA" id="ARBA00049559"/>
    </source>
</evidence>
<dbReference type="PRINTS" id="PR00081">
    <property type="entry name" value="GDHRDH"/>
</dbReference>
<evidence type="ECO:0000256" key="11">
    <source>
        <dbReference type="ARBA" id="ARBA00037124"/>
    </source>
</evidence>
<comment type="function">
    <text evidence="11">Participates in chain elongation of fatty acids. Catalyzes the reduction of trans-2-enoyl-CoAs of varying chain lengths from 6:1 to 16:1, having maximum activity with 10:1 CoA. Has no 2,4-dienoyl-CoA reductase activity.</text>
</comment>
<protein>
    <recommendedName>
        <fullName evidence="14">Peroxisomal trans-2-enoyl-CoA reductase</fullName>
        <ecNumber evidence="13">1.3.1.38</ecNumber>
    </recommendedName>
</protein>
<comment type="catalytic activity">
    <reaction evidence="16">
        <text>(2E)-tetradecenoyl-CoA + NADPH + H(+) = tetradecanoyl-CoA + NADP(+)</text>
        <dbReference type="Rhea" id="RHEA:44968"/>
        <dbReference type="ChEBI" id="CHEBI:15378"/>
        <dbReference type="ChEBI" id="CHEBI:57385"/>
        <dbReference type="ChEBI" id="CHEBI:57783"/>
        <dbReference type="ChEBI" id="CHEBI:58349"/>
        <dbReference type="ChEBI" id="CHEBI:61405"/>
    </reaction>
    <physiologicalReaction direction="left-to-right" evidence="16">
        <dbReference type="Rhea" id="RHEA:44969"/>
    </physiologicalReaction>
</comment>
<dbReference type="PRINTS" id="PR00080">
    <property type="entry name" value="SDRFAMILY"/>
</dbReference>
<evidence type="ECO:0000256" key="18">
    <source>
        <dbReference type="ARBA" id="ARBA00049251"/>
    </source>
</evidence>
<evidence type="ECO:0000256" key="5">
    <source>
        <dbReference type="ARBA" id="ARBA00022832"/>
    </source>
</evidence>
<keyword evidence="4" id="KW-0597">Phosphoprotein</keyword>
<evidence type="ECO:0000256" key="6">
    <source>
        <dbReference type="ARBA" id="ARBA00022857"/>
    </source>
</evidence>
<evidence type="ECO:0000256" key="17">
    <source>
        <dbReference type="ARBA" id="ARBA00049108"/>
    </source>
</evidence>
<evidence type="ECO:0000256" key="2">
    <source>
        <dbReference type="ARBA" id="ARBA00005189"/>
    </source>
</evidence>
<dbReference type="InterPro" id="IPR002347">
    <property type="entry name" value="SDR_fam"/>
</dbReference>
<comment type="catalytic activity">
    <reaction evidence="18">
        <text>a (2E)-enoyl-CoA + NADPH + H(+) = a 2,3-saturated acyl-CoA + NADP(+)</text>
        <dbReference type="Rhea" id="RHEA:33763"/>
        <dbReference type="ChEBI" id="CHEBI:15378"/>
        <dbReference type="ChEBI" id="CHEBI:57783"/>
        <dbReference type="ChEBI" id="CHEBI:58349"/>
        <dbReference type="ChEBI" id="CHEBI:58856"/>
        <dbReference type="ChEBI" id="CHEBI:65111"/>
        <dbReference type="EC" id="1.3.1.38"/>
    </reaction>
    <physiologicalReaction direction="left-to-right" evidence="18">
        <dbReference type="Rhea" id="RHEA:33764"/>
    </physiologicalReaction>
</comment>
<evidence type="ECO:0000256" key="12">
    <source>
        <dbReference type="ARBA" id="ARBA00038622"/>
    </source>
</evidence>
<evidence type="ECO:0000313" key="22">
    <source>
        <dbReference type="Proteomes" id="UP001634394"/>
    </source>
</evidence>
<proteinExistence type="predicted"/>
<comment type="catalytic activity">
    <reaction evidence="19">
        <text>(2E)-decenoyl-CoA + NADPH + H(+) = decanoyl-CoA + NADP(+)</text>
        <dbReference type="Rhea" id="RHEA:44960"/>
        <dbReference type="ChEBI" id="CHEBI:15378"/>
        <dbReference type="ChEBI" id="CHEBI:57783"/>
        <dbReference type="ChEBI" id="CHEBI:58349"/>
        <dbReference type="ChEBI" id="CHEBI:61406"/>
        <dbReference type="ChEBI" id="CHEBI:61430"/>
    </reaction>
    <physiologicalReaction direction="left-to-right" evidence="19">
        <dbReference type="Rhea" id="RHEA:44961"/>
    </physiologicalReaction>
</comment>
<keyword evidence="8" id="KW-0443">Lipid metabolism</keyword>
<dbReference type="AlphaFoldDB" id="A0ABD3TL14"/>
<accession>A0ABD3TL14</accession>
<name>A0ABD3TL14_SINWO</name>
<keyword evidence="10" id="KW-0275">Fatty acid biosynthesis</keyword>
<comment type="catalytic activity">
    <reaction evidence="20">
        <text>(2E)-octenoyl-CoA + NADPH + H(+) = octanoyl-CoA + NADP(+)</text>
        <dbReference type="Rhea" id="RHEA:44952"/>
        <dbReference type="ChEBI" id="CHEBI:15378"/>
        <dbReference type="ChEBI" id="CHEBI:57386"/>
        <dbReference type="ChEBI" id="CHEBI:57783"/>
        <dbReference type="ChEBI" id="CHEBI:58349"/>
        <dbReference type="ChEBI" id="CHEBI:62242"/>
    </reaction>
    <physiologicalReaction direction="left-to-right" evidence="20">
        <dbReference type="Rhea" id="RHEA:44953"/>
    </physiologicalReaction>
</comment>
<evidence type="ECO:0000256" key="14">
    <source>
        <dbReference type="ARBA" id="ARBA00041063"/>
    </source>
</evidence>
<evidence type="ECO:0000256" key="9">
    <source>
        <dbReference type="ARBA" id="ARBA00023140"/>
    </source>
</evidence>
<dbReference type="PANTHER" id="PTHR24317">
    <property type="entry name" value="PEROXISOMAL TRANS-2-ENOYL-COA REDUCTASE"/>
    <property type="match status" value="1"/>
</dbReference>
<dbReference type="InterPro" id="IPR036291">
    <property type="entry name" value="NAD(P)-bd_dom_sf"/>
</dbReference>
<comment type="subcellular location">
    <subcellularLocation>
        <location evidence="1">Peroxisome</location>
    </subcellularLocation>
</comment>
<evidence type="ECO:0000256" key="16">
    <source>
        <dbReference type="ARBA" id="ARBA00048686"/>
    </source>
</evidence>
<dbReference type="InterPro" id="IPR052388">
    <property type="entry name" value="Peroxisomal_t2-enoyl-CoA_red"/>
</dbReference>
<evidence type="ECO:0000256" key="15">
    <source>
        <dbReference type="ARBA" id="ARBA00047570"/>
    </source>
</evidence>
<dbReference type="CDD" id="cd05369">
    <property type="entry name" value="TER_DECR_SDR_a"/>
    <property type="match status" value="1"/>
</dbReference>
<comment type="catalytic activity">
    <reaction evidence="17">
        <text>(2E)-hexenoyl-CoA + NADPH + H(+) = hexanoyl-CoA + NADP(+)</text>
        <dbReference type="Rhea" id="RHEA:44956"/>
        <dbReference type="ChEBI" id="CHEBI:15378"/>
        <dbReference type="ChEBI" id="CHEBI:57783"/>
        <dbReference type="ChEBI" id="CHEBI:58349"/>
        <dbReference type="ChEBI" id="CHEBI:62077"/>
        <dbReference type="ChEBI" id="CHEBI:62620"/>
    </reaction>
    <physiologicalReaction direction="left-to-right" evidence="17">
        <dbReference type="Rhea" id="RHEA:44957"/>
    </physiologicalReaction>
</comment>
<dbReference type="SUPFAM" id="SSF51735">
    <property type="entry name" value="NAD(P)-binding Rossmann-fold domains"/>
    <property type="match status" value="1"/>
</dbReference>
<comment type="caution">
    <text evidence="21">The sequence shown here is derived from an EMBL/GenBank/DDBJ whole genome shotgun (WGS) entry which is preliminary data.</text>
</comment>
<keyword evidence="9" id="KW-0576">Peroxisome</keyword>
<keyword evidence="7" id="KW-0560">Oxidoreductase</keyword>
<dbReference type="PANTHER" id="PTHR24317:SF7">
    <property type="entry name" value="PEROXISOMAL TRANS-2-ENOYL-COA REDUCTASE"/>
    <property type="match status" value="1"/>
</dbReference>
<dbReference type="GO" id="GO:0005777">
    <property type="term" value="C:peroxisome"/>
    <property type="evidence" value="ECO:0007669"/>
    <property type="project" value="UniProtKB-SubCell"/>
</dbReference>
<evidence type="ECO:0000313" key="21">
    <source>
        <dbReference type="EMBL" id="KAL3837390.1"/>
    </source>
</evidence>
<comment type="subunit">
    <text evidence="12">Interacts with PEX5, probably required to target it into peroxisomes.</text>
</comment>
<keyword evidence="5" id="KW-0276">Fatty acid metabolism</keyword>
<dbReference type="Proteomes" id="UP001634394">
    <property type="component" value="Unassembled WGS sequence"/>
</dbReference>
<dbReference type="Pfam" id="PF13561">
    <property type="entry name" value="adh_short_C2"/>
    <property type="match status" value="1"/>
</dbReference>